<comment type="function">
    <text evidence="1">DNA-dependent ATPase that plays important roles in cellular responses to stalled DNA replication processes.</text>
</comment>
<dbReference type="PANTHER" id="PTHR13779:SF7">
    <property type="entry name" value="ATPASE WRNIP1"/>
    <property type="match status" value="1"/>
</dbReference>
<evidence type="ECO:0000256" key="3">
    <source>
        <dbReference type="ARBA" id="ARBA00020776"/>
    </source>
</evidence>
<dbReference type="GO" id="GO:0005524">
    <property type="term" value="F:ATP binding"/>
    <property type="evidence" value="ECO:0007669"/>
    <property type="project" value="UniProtKB-KW"/>
</dbReference>
<dbReference type="GO" id="GO:0006261">
    <property type="term" value="P:DNA-templated DNA replication"/>
    <property type="evidence" value="ECO:0007669"/>
    <property type="project" value="TreeGrafter"/>
</dbReference>
<evidence type="ECO:0000256" key="1">
    <source>
        <dbReference type="ARBA" id="ARBA00002393"/>
    </source>
</evidence>
<dbReference type="GO" id="GO:0017116">
    <property type="term" value="F:single-stranded DNA helicase activity"/>
    <property type="evidence" value="ECO:0007669"/>
    <property type="project" value="TreeGrafter"/>
</dbReference>
<dbReference type="Proteomes" id="UP000237968">
    <property type="component" value="Unassembled WGS sequence"/>
</dbReference>
<keyword evidence="6" id="KW-0067">ATP-binding</keyword>
<protein>
    <recommendedName>
        <fullName evidence="3">Replication-associated recombination protein A</fullName>
    </recommendedName>
</protein>
<gene>
    <name evidence="9" type="primary">rarA</name>
    <name evidence="9" type="ORF">ENSA5_42210</name>
</gene>
<dbReference type="Pfam" id="PF16193">
    <property type="entry name" value="AAA_assoc_2"/>
    <property type="match status" value="1"/>
</dbReference>
<dbReference type="InterPro" id="IPR003593">
    <property type="entry name" value="AAA+_ATPase"/>
</dbReference>
<dbReference type="GO" id="GO:0008047">
    <property type="term" value="F:enzyme activator activity"/>
    <property type="evidence" value="ECO:0007669"/>
    <property type="project" value="TreeGrafter"/>
</dbReference>
<evidence type="ECO:0000256" key="6">
    <source>
        <dbReference type="ARBA" id="ARBA00022840"/>
    </source>
</evidence>
<dbReference type="InterPro" id="IPR027417">
    <property type="entry name" value="P-loop_NTPase"/>
</dbReference>
<dbReference type="InterPro" id="IPR021886">
    <property type="entry name" value="MgsA_C"/>
</dbReference>
<dbReference type="GO" id="GO:0016887">
    <property type="term" value="F:ATP hydrolysis activity"/>
    <property type="evidence" value="ECO:0007669"/>
    <property type="project" value="InterPro"/>
</dbReference>
<dbReference type="Gene3D" id="1.20.272.10">
    <property type="match status" value="1"/>
</dbReference>
<dbReference type="PANTHER" id="PTHR13779">
    <property type="entry name" value="WERNER HELICASE-INTERACTING PROTEIN 1 FAMILY MEMBER"/>
    <property type="match status" value="1"/>
</dbReference>
<dbReference type="CDD" id="cd00009">
    <property type="entry name" value="AAA"/>
    <property type="match status" value="1"/>
</dbReference>
<keyword evidence="5" id="KW-0547">Nucleotide-binding</keyword>
<dbReference type="AlphaFoldDB" id="A0A2S9XLQ7"/>
<keyword evidence="4" id="KW-0235">DNA replication</keyword>
<dbReference type="InterPro" id="IPR032423">
    <property type="entry name" value="AAA_assoc_2"/>
</dbReference>
<dbReference type="Gene3D" id="3.40.50.300">
    <property type="entry name" value="P-loop containing nucleotide triphosphate hydrolases"/>
    <property type="match status" value="1"/>
</dbReference>
<organism evidence="9 10">
    <name type="scientific">Enhygromyxa salina</name>
    <dbReference type="NCBI Taxonomy" id="215803"/>
    <lineage>
        <taxon>Bacteria</taxon>
        <taxon>Pseudomonadati</taxon>
        <taxon>Myxococcota</taxon>
        <taxon>Polyangia</taxon>
        <taxon>Nannocystales</taxon>
        <taxon>Nannocystaceae</taxon>
        <taxon>Enhygromyxa</taxon>
    </lineage>
</organism>
<dbReference type="RefSeq" id="WP_308726564.1">
    <property type="nucleotide sequence ID" value="NZ_PVNK01000184.1"/>
</dbReference>
<evidence type="ECO:0000256" key="7">
    <source>
        <dbReference type="SAM" id="MobiDB-lite"/>
    </source>
</evidence>
<dbReference type="InterPro" id="IPR008921">
    <property type="entry name" value="DNA_pol3_clamp-load_cplx_C"/>
</dbReference>
<dbReference type="FunFam" id="3.40.50.300:FF:000137">
    <property type="entry name" value="Replication-associated recombination protein A"/>
    <property type="match status" value="1"/>
</dbReference>
<dbReference type="SUPFAM" id="SSF48019">
    <property type="entry name" value="post-AAA+ oligomerization domain-like"/>
    <property type="match status" value="1"/>
</dbReference>
<evidence type="ECO:0000259" key="8">
    <source>
        <dbReference type="SMART" id="SM00382"/>
    </source>
</evidence>
<feature type="compositionally biased region" description="Basic and acidic residues" evidence="7">
    <location>
        <begin position="477"/>
        <end position="491"/>
    </location>
</feature>
<evidence type="ECO:0000256" key="5">
    <source>
        <dbReference type="ARBA" id="ARBA00022741"/>
    </source>
</evidence>
<accession>A0A2S9XLQ7</accession>
<dbReference type="InterPro" id="IPR003959">
    <property type="entry name" value="ATPase_AAA_core"/>
</dbReference>
<dbReference type="Pfam" id="PF12002">
    <property type="entry name" value="MgsA_C"/>
    <property type="match status" value="1"/>
</dbReference>
<dbReference type="GO" id="GO:0000731">
    <property type="term" value="P:DNA synthesis involved in DNA repair"/>
    <property type="evidence" value="ECO:0007669"/>
    <property type="project" value="TreeGrafter"/>
</dbReference>
<dbReference type="SUPFAM" id="SSF52540">
    <property type="entry name" value="P-loop containing nucleoside triphosphate hydrolases"/>
    <property type="match status" value="1"/>
</dbReference>
<dbReference type="Pfam" id="PF00004">
    <property type="entry name" value="AAA"/>
    <property type="match status" value="1"/>
</dbReference>
<evidence type="ECO:0000256" key="4">
    <source>
        <dbReference type="ARBA" id="ARBA00022705"/>
    </source>
</evidence>
<feature type="domain" description="AAA+ ATPase" evidence="8">
    <location>
        <begin position="53"/>
        <end position="170"/>
    </location>
</feature>
<comment type="similarity">
    <text evidence="2">Belongs to the AAA ATPase family. RarA/MGS1/WRNIP1 subfamily.</text>
</comment>
<feature type="region of interest" description="Disordered" evidence="7">
    <location>
        <begin position="468"/>
        <end position="491"/>
    </location>
</feature>
<reference evidence="9 10" key="1">
    <citation type="submission" date="2018-03" db="EMBL/GenBank/DDBJ databases">
        <title>Draft Genome Sequences of the Obligatory Marine Myxobacteria Enhygromyxa salina SWB005.</title>
        <authorList>
            <person name="Poehlein A."/>
            <person name="Moghaddam J.A."/>
            <person name="Harms H."/>
            <person name="Alanjari M."/>
            <person name="Koenig G.M."/>
            <person name="Daniel R."/>
            <person name="Schaeberle T.F."/>
        </authorList>
    </citation>
    <scope>NUCLEOTIDE SEQUENCE [LARGE SCALE GENOMIC DNA]</scope>
    <source>
        <strain evidence="9 10">SWB005</strain>
    </source>
</reference>
<dbReference type="Gene3D" id="1.10.3710.10">
    <property type="entry name" value="DNA polymerase III clamp loader subunits, C-terminal domain"/>
    <property type="match status" value="1"/>
</dbReference>
<proteinExistence type="inferred from homology"/>
<dbReference type="CDD" id="cd18139">
    <property type="entry name" value="HLD_clamp_RarA"/>
    <property type="match status" value="1"/>
</dbReference>
<comment type="caution">
    <text evidence="9">The sequence shown here is derived from an EMBL/GenBank/DDBJ whole genome shotgun (WGS) entry which is preliminary data.</text>
</comment>
<evidence type="ECO:0000313" key="9">
    <source>
        <dbReference type="EMBL" id="PRP93818.1"/>
    </source>
</evidence>
<evidence type="ECO:0000256" key="2">
    <source>
        <dbReference type="ARBA" id="ARBA00008959"/>
    </source>
</evidence>
<keyword evidence="10" id="KW-1185">Reference proteome</keyword>
<dbReference type="Gene3D" id="1.10.8.60">
    <property type="match status" value="1"/>
</dbReference>
<dbReference type="SMART" id="SM00382">
    <property type="entry name" value="AAA"/>
    <property type="match status" value="1"/>
</dbReference>
<dbReference type="FunFam" id="1.20.272.10:FF:000001">
    <property type="entry name" value="Putative AAA family ATPase"/>
    <property type="match status" value="1"/>
</dbReference>
<dbReference type="GO" id="GO:0003677">
    <property type="term" value="F:DNA binding"/>
    <property type="evidence" value="ECO:0007669"/>
    <property type="project" value="InterPro"/>
</dbReference>
<sequence length="491" mass="53979">MADDDLFAHARKRDPAFVPLAERMRPRTLDEYIGQDHLTGPGRLLRRVVESDRIPSMILWGPPGTGKTTLARIIALRTGASFETVSATDAGVKELRQIVARAAQRRDYQGRSTVFFIDEIHRFNKAQQDALLPHVEAGVCTLIGATTENPGFEVNAALLSRARVVQLRPLAIPQLIQLLRAALEDRERGLGARGVVAEDRLLGAIALASQGDARRALNALELAVELVPIPAEPDRPEDLADLADLADPEASGDGAKPQPRPLELTPELVGEALGQTQLRYDRDGEEHYNIASALIKSMRASDPDAAVYWMARMLEAGEPLEFVARRLVIFAAEDVGNADPQALVVAQAAAEAARFVGMPEAVLPLTQAAVYLSLAAKSNTTIKAYFAARKEIRRRGPLPVPLEIRNAVNKLMKQVGYGQGYRYPHDLDGHVDTEHRSHLPEILRDHLPRRRYVESGAEGWEAEAERRLARLRGTEQAGERSDAEPDESDPR</sequence>
<dbReference type="InterPro" id="IPR051314">
    <property type="entry name" value="AAA_ATPase_RarA/MGS1/WRNIP1"/>
</dbReference>
<dbReference type="EMBL" id="PVNK01000184">
    <property type="protein sequence ID" value="PRP93818.1"/>
    <property type="molecule type" value="Genomic_DNA"/>
</dbReference>
<evidence type="ECO:0000313" key="10">
    <source>
        <dbReference type="Proteomes" id="UP000237968"/>
    </source>
</evidence>
<name>A0A2S9XLQ7_9BACT</name>